<proteinExistence type="inferred from homology"/>
<feature type="domain" description="Amidohydrolase-related" evidence="9">
    <location>
        <begin position="66"/>
        <end position="388"/>
    </location>
</feature>
<organism evidence="10 11">
    <name type="scientific">Sanguibacter keddieii (strain ATCC 51767 / DSM 10542 / NCFB 3025 / ST-74)</name>
    <dbReference type="NCBI Taxonomy" id="446469"/>
    <lineage>
        <taxon>Bacteria</taxon>
        <taxon>Bacillati</taxon>
        <taxon>Actinomycetota</taxon>
        <taxon>Actinomycetes</taxon>
        <taxon>Micrococcales</taxon>
        <taxon>Sanguibacteraceae</taxon>
        <taxon>Sanguibacter</taxon>
    </lineage>
</organism>
<dbReference type="SUPFAM" id="SSF51556">
    <property type="entry name" value="Metallo-dependent hydrolases"/>
    <property type="match status" value="1"/>
</dbReference>
<dbReference type="InterPro" id="IPR006680">
    <property type="entry name" value="Amidohydro-rel"/>
</dbReference>
<comment type="similarity">
    <text evidence="1 5">Belongs to the metallo-dependent hydrolases superfamily. NagA family.</text>
</comment>
<dbReference type="AlphaFoldDB" id="D1BI63"/>
<evidence type="ECO:0000256" key="7">
    <source>
        <dbReference type="PIRSR" id="PIRSR038994-2"/>
    </source>
</evidence>
<feature type="binding site" evidence="7">
    <location>
        <position position="157"/>
    </location>
    <ligand>
        <name>substrate</name>
    </ligand>
</feature>
<evidence type="ECO:0000313" key="11">
    <source>
        <dbReference type="Proteomes" id="UP000000322"/>
    </source>
</evidence>
<dbReference type="PIRSF" id="PIRSF038994">
    <property type="entry name" value="NagA"/>
    <property type="match status" value="1"/>
</dbReference>
<dbReference type="GO" id="GO:0046872">
    <property type="term" value="F:metal ion binding"/>
    <property type="evidence" value="ECO:0007669"/>
    <property type="project" value="UniProtKB-KW"/>
</dbReference>
<protein>
    <submittedName>
        <fullName evidence="10">N-acetylglucosamine 6-phosphate deacetylase</fullName>
    </submittedName>
</protein>
<dbReference type="Gene3D" id="3.20.20.140">
    <property type="entry name" value="Metal-dependent hydrolases"/>
    <property type="match status" value="1"/>
</dbReference>
<feature type="binding site" evidence="7">
    <location>
        <position position="268"/>
    </location>
    <ligand>
        <name>substrate</name>
    </ligand>
</feature>
<dbReference type="NCBIfam" id="TIGR00221">
    <property type="entry name" value="nagA"/>
    <property type="match status" value="1"/>
</dbReference>
<dbReference type="GO" id="GO:0008448">
    <property type="term" value="F:N-acetylglucosamine-6-phosphate deacetylase activity"/>
    <property type="evidence" value="ECO:0007669"/>
    <property type="project" value="InterPro"/>
</dbReference>
<gene>
    <name evidence="10" type="ordered locus">Sked_00640</name>
</gene>
<feature type="active site" description="Proton donor/acceptor" evidence="6">
    <location>
        <position position="291"/>
    </location>
</feature>
<feature type="binding site" evidence="7">
    <location>
        <begin position="325"/>
        <end position="327"/>
    </location>
    <ligand>
        <name>substrate</name>
    </ligand>
</feature>
<dbReference type="HOGENOM" id="CLU_032482_1_2_11"/>
<feature type="binding site" evidence="8">
    <location>
        <position position="212"/>
    </location>
    <ligand>
        <name>Zn(2+)</name>
        <dbReference type="ChEBI" id="CHEBI:29105"/>
    </ligand>
</feature>
<dbReference type="InterPro" id="IPR011059">
    <property type="entry name" value="Metal-dep_hydrolase_composite"/>
</dbReference>
<evidence type="ECO:0000256" key="1">
    <source>
        <dbReference type="ARBA" id="ARBA00010716"/>
    </source>
</evidence>
<dbReference type="STRING" id="446469.Sked_00640"/>
<feature type="binding site" evidence="7">
    <location>
        <begin position="236"/>
        <end position="237"/>
    </location>
    <ligand>
        <name>substrate</name>
    </ligand>
</feature>
<accession>D1BI63</accession>
<dbReference type="GO" id="GO:0006046">
    <property type="term" value="P:N-acetylglucosamine catabolic process"/>
    <property type="evidence" value="ECO:0007669"/>
    <property type="project" value="TreeGrafter"/>
</dbReference>
<evidence type="ECO:0000256" key="8">
    <source>
        <dbReference type="PIRSR" id="PIRSR038994-3"/>
    </source>
</evidence>
<dbReference type="InterPro" id="IPR003764">
    <property type="entry name" value="GlcNAc_6-P_deAcase"/>
</dbReference>
<name>D1BI63_SANKS</name>
<evidence type="ECO:0000256" key="5">
    <source>
        <dbReference type="PIRNR" id="PIRNR038994"/>
    </source>
</evidence>
<dbReference type="OrthoDB" id="9776488at2"/>
<evidence type="ECO:0000256" key="6">
    <source>
        <dbReference type="PIRSR" id="PIRSR038994-1"/>
    </source>
</evidence>
<feature type="binding site" evidence="7">
    <location>
        <position position="244"/>
    </location>
    <ligand>
        <name>substrate</name>
    </ligand>
</feature>
<dbReference type="RefSeq" id="WP_012865106.1">
    <property type="nucleotide sequence ID" value="NC_013521.1"/>
</dbReference>
<dbReference type="SUPFAM" id="SSF51338">
    <property type="entry name" value="Composite domain of metallo-dependent hydrolases"/>
    <property type="match status" value="1"/>
</dbReference>
<evidence type="ECO:0000313" key="10">
    <source>
        <dbReference type="EMBL" id="ACZ20037.1"/>
    </source>
</evidence>
<dbReference type="PANTHER" id="PTHR11113">
    <property type="entry name" value="N-ACETYLGLUCOSAMINE-6-PHOSPHATE DEACETYLASE"/>
    <property type="match status" value="1"/>
</dbReference>
<evidence type="ECO:0000256" key="4">
    <source>
        <dbReference type="ARBA" id="ARBA00023277"/>
    </source>
</evidence>
<keyword evidence="3 5" id="KW-0378">Hydrolase</keyword>
<dbReference type="Pfam" id="PF01979">
    <property type="entry name" value="Amidohydro_1"/>
    <property type="match status" value="1"/>
</dbReference>
<sequence length="409" mass="40750">MSSAPPADPAGAPGPTVYRAAVVHTGHISLRPGWVAVVDGAVAAVGEGAPDAAWAAAEHVDLGERTVVPGFVDLHCHGGGGAAFGAGHDAATVVGDARVVAATHRAHGTTTLVASLVTAPLEQLHASVLALAPLVESGELAGVHLEGPWLSPLHRGAHAPALLREPLLDDVDLLLGARPGVVAVVTIAPELPGGLEAVRRIVEHGAVAAIGHTDADAATAVAAVDAGATLATHLFNAMPPVHHRAPGPVLALLEDDRVTVELIADGVHLHPLTLQHAARSAGPRRTALVTDAMAATGVADGEYLLGALVVDVLDGVARVRDDGAIAGSTLTLDHALQGAVAAGVPFEDAVAALTTTPARVLGRTDVGALEPGARADLVVLDEALAVVAVVQGGRSVAVAAPALHQASQA</sequence>
<evidence type="ECO:0000259" key="9">
    <source>
        <dbReference type="Pfam" id="PF01979"/>
    </source>
</evidence>
<dbReference type="InterPro" id="IPR032466">
    <property type="entry name" value="Metal_Hydrolase"/>
</dbReference>
<keyword evidence="2 8" id="KW-0479">Metal-binding</keyword>
<dbReference type="PANTHER" id="PTHR11113:SF14">
    <property type="entry name" value="N-ACETYLGLUCOSAMINE-6-PHOSPHATE DEACETYLASE"/>
    <property type="match status" value="1"/>
</dbReference>
<feature type="binding site" evidence="8">
    <location>
        <position position="233"/>
    </location>
    <ligand>
        <name>Zn(2+)</name>
        <dbReference type="ChEBI" id="CHEBI:29105"/>
    </ligand>
</feature>
<feature type="binding site" evidence="8">
    <location>
        <position position="146"/>
    </location>
    <ligand>
        <name>Zn(2+)</name>
        <dbReference type="ChEBI" id="CHEBI:29105"/>
    </ligand>
</feature>
<keyword evidence="4 5" id="KW-0119">Carbohydrate metabolism</keyword>
<dbReference type="EMBL" id="CP001819">
    <property type="protein sequence ID" value="ACZ20037.1"/>
    <property type="molecule type" value="Genomic_DNA"/>
</dbReference>
<reference evidence="10 11" key="1">
    <citation type="journal article" date="2009" name="Stand. Genomic Sci.">
        <title>Complete genome sequence of Sanguibacter keddieii type strain (ST-74).</title>
        <authorList>
            <person name="Ivanova N."/>
            <person name="Sikorski J."/>
            <person name="Sims D."/>
            <person name="Brettin T."/>
            <person name="Detter J.C."/>
            <person name="Han C."/>
            <person name="Lapidus A."/>
            <person name="Copeland A."/>
            <person name="Glavina Del Rio T."/>
            <person name="Nolan M."/>
            <person name="Chen F."/>
            <person name="Lucas S."/>
            <person name="Tice H."/>
            <person name="Cheng J.F."/>
            <person name="Bruce D."/>
            <person name="Goodwin L."/>
            <person name="Pitluck S."/>
            <person name="Pati A."/>
            <person name="Mavromatis K."/>
            <person name="Chen A."/>
            <person name="Palaniappan K."/>
            <person name="D'haeseleer P."/>
            <person name="Chain P."/>
            <person name="Bristow J."/>
            <person name="Eisen J.A."/>
            <person name="Markowitz V."/>
            <person name="Hugenholtz P."/>
            <person name="Goker M."/>
            <person name="Pukall R."/>
            <person name="Klenk H.P."/>
            <person name="Kyrpides N.C."/>
        </authorList>
    </citation>
    <scope>NUCLEOTIDE SEQUENCE [LARGE SCALE GENOMIC DNA]</scope>
    <source>
        <strain evidence="11">ATCC 51767 / DSM 10542 / NCFB 3025 / ST-74</strain>
    </source>
</reference>
<dbReference type="eggNOG" id="COG1820">
    <property type="taxonomic scope" value="Bacteria"/>
</dbReference>
<dbReference type="KEGG" id="ske:Sked_00640"/>
<comment type="cofactor">
    <cofactor evidence="8">
        <name>a divalent metal cation</name>
        <dbReference type="ChEBI" id="CHEBI:60240"/>
    </cofactor>
    <text evidence="8">Binds 1 divalent metal cation per subunit.</text>
</comment>
<evidence type="ECO:0000256" key="3">
    <source>
        <dbReference type="ARBA" id="ARBA00022801"/>
    </source>
</evidence>
<evidence type="ECO:0000256" key="2">
    <source>
        <dbReference type="ARBA" id="ARBA00022723"/>
    </source>
</evidence>
<dbReference type="Proteomes" id="UP000000322">
    <property type="component" value="Chromosome"/>
</dbReference>
<keyword evidence="11" id="KW-1185">Reference proteome</keyword>
<dbReference type="Gene3D" id="2.30.40.10">
    <property type="entry name" value="Urease, subunit C, domain 1"/>
    <property type="match status" value="1"/>
</dbReference>